<keyword evidence="1" id="KW-0812">Transmembrane</keyword>
<dbReference type="EMBL" id="FXTG01000003">
    <property type="protein sequence ID" value="SMO67311.1"/>
    <property type="molecule type" value="Genomic_DNA"/>
</dbReference>
<evidence type="ECO:0008006" key="4">
    <source>
        <dbReference type="Google" id="ProtNLM"/>
    </source>
</evidence>
<name>A0ABY1N0X9_9ACTN</name>
<gene>
    <name evidence="2" type="ORF">SAMN06265174_103266</name>
</gene>
<sequence length="82" mass="8703">MANRVDGGTFTVEIEQKAMQWSSTLAKATWAIIVVGVIVGGILWVTIDGATGQDVGALAWVISFSAAIAVMSIRQIILAERQ</sequence>
<dbReference type="Proteomes" id="UP000315460">
    <property type="component" value="Unassembled WGS sequence"/>
</dbReference>
<organism evidence="2 3">
    <name type="scientific">Dietzia kunjamensis subsp. schimae</name>
    <dbReference type="NCBI Taxonomy" id="498198"/>
    <lineage>
        <taxon>Bacteria</taxon>
        <taxon>Bacillati</taxon>
        <taxon>Actinomycetota</taxon>
        <taxon>Actinomycetes</taxon>
        <taxon>Mycobacteriales</taxon>
        <taxon>Dietziaceae</taxon>
        <taxon>Dietzia</taxon>
    </lineage>
</organism>
<keyword evidence="1" id="KW-1133">Transmembrane helix</keyword>
<keyword evidence="3" id="KW-1185">Reference proteome</keyword>
<keyword evidence="1" id="KW-0472">Membrane</keyword>
<comment type="caution">
    <text evidence="2">The sequence shown here is derived from an EMBL/GenBank/DDBJ whole genome shotgun (WGS) entry which is preliminary data.</text>
</comment>
<evidence type="ECO:0000313" key="2">
    <source>
        <dbReference type="EMBL" id="SMO67311.1"/>
    </source>
</evidence>
<protein>
    <recommendedName>
        <fullName evidence="4">DUF2631 domain-containing protein</fullName>
    </recommendedName>
</protein>
<evidence type="ECO:0000256" key="1">
    <source>
        <dbReference type="SAM" id="Phobius"/>
    </source>
</evidence>
<proteinExistence type="predicted"/>
<accession>A0ABY1N0X9</accession>
<dbReference type="RefSeq" id="WP_154829897.1">
    <property type="nucleotide sequence ID" value="NZ_BAAAQH010000012.1"/>
</dbReference>
<evidence type="ECO:0000313" key="3">
    <source>
        <dbReference type="Proteomes" id="UP000315460"/>
    </source>
</evidence>
<feature type="transmembrane region" description="Helical" evidence="1">
    <location>
        <begin position="25"/>
        <end position="45"/>
    </location>
</feature>
<reference evidence="2 3" key="1">
    <citation type="submission" date="2017-05" db="EMBL/GenBank/DDBJ databases">
        <authorList>
            <person name="Varghese N."/>
            <person name="Submissions S."/>
        </authorList>
    </citation>
    <scope>NUCLEOTIDE SEQUENCE [LARGE SCALE GENOMIC DNA]</scope>
    <source>
        <strain evidence="2 3">DSM 45139</strain>
    </source>
</reference>
<feature type="transmembrane region" description="Helical" evidence="1">
    <location>
        <begin position="57"/>
        <end position="77"/>
    </location>
</feature>